<evidence type="ECO:0000313" key="4">
    <source>
        <dbReference type="Proteomes" id="UP001353858"/>
    </source>
</evidence>
<reference evidence="4" key="1">
    <citation type="submission" date="2023-01" db="EMBL/GenBank/DDBJ databases">
        <title>Key to firefly adult light organ development and bioluminescence: homeobox transcription factors regulate luciferase expression and transportation to peroxisome.</title>
        <authorList>
            <person name="Fu X."/>
        </authorList>
    </citation>
    <scope>NUCLEOTIDE SEQUENCE [LARGE SCALE GENOMIC DNA]</scope>
</reference>
<name>A0AAN7PN92_9COLE</name>
<proteinExistence type="predicted"/>
<dbReference type="InterPro" id="IPR011335">
    <property type="entry name" value="Restrct_endonuc-II-like"/>
</dbReference>
<dbReference type="InterPro" id="IPR051703">
    <property type="entry name" value="NF-kappa-B_Signaling_Reg"/>
</dbReference>
<dbReference type="EMBL" id="JARPUR010000001">
    <property type="protein sequence ID" value="KAK4886856.1"/>
    <property type="molecule type" value="Genomic_DNA"/>
</dbReference>
<evidence type="ECO:0000256" key="1">
    <source>
        <dbReference type="PROSITE-ProRule" id="PRU00325"/>
    </source>
</evidence>
<comment type="caution">
    <text evidence="3">The sequence shown here is derived from an EMBL/GenBank/DDBJ whole genome shotgun (WGS) entry which is preliminary data.</text>
</comment>
<keyword evidence="1" id="KW-0863">Zinc-finger</keyword>
<evidence type="ECO:0000259" key="2">
    <source>
        <dbReference type="PROSITE" id="PS50966"/>
    </source>
</evidence>
<keyword evidence="1" id="KW-0862">Zinc</keyword>
<dbReference type="Gene3D" id="3.90.320.10">
    <property type="match status" value="1"/>
</dbReference>
<keyword evidence="1" id="KW-0479">Metal-binding</keyword>
<dbReference type="InterPro" id="IPR011604">
    <property type="entry name" value="PDDEXK-like_dom_sf"/>
</dbReference>
<accession>A0AAN7PN92</accession>
<dbReference type="InterPro" id="IPR007527">
    <property type="entry name" value="Znf_SWIM"/>
</dbReference>
<dbReference type="Proteomes" id="UP001353858">
    <property type="component" value="Unassembled WGS sequence"/>
</dbReference>
<gene>
    <name evidence="3" type="ORF">RN001_003127</name>
</gene>
<organism evidence="3 4">
    <name type="scientific">Aquatica leii</name>
    <dbReference type="NCBI Taxonomy" id="1421715"/>
    <lineage>
        <taxon>Eukaryota</taxon>
        <taxon>Metazoa</taxon>
        <taxon>Ecdysozoa</taxon>
        <taxon>Arthropoda</taxon>
        <taxon>Hexapoda</taxon>
        <taxon>Insecta</taxon>
        <taxon>Pterygota</taxon>
        <taxon>Neoptera</taxon>
        <taxon>Endopterygota</taxon>
        <taxon>Coleoptera</taxon>
        <taxon>Polyphaga</taxon>
        <taxon>Elateriformia</taxon>
        <taxon>Elateroidea</taxon>
        <taxon>Lampyridae</taxon>
        <taxon>Luciolinae</taxon>
        <taxon>Aquatica</taxon>
    </lineage>
</organism>
<evidence type="ECO:0000313" key="3">
    <source>
        <dbReference type="EMBL" id="KAK4886856.1"/>
    </source>
</evidence>
<dbReference type="AlphaFoldDB" id="A0AAN7PN92"/>
<dbReference type="SUPFAM" id="SSF52980">
    <property type="entry name" value="Restriction endonuclease-like"/>
    <property type="match status" value="1"/>
</dbReference>
<dbReference type="GO" id="GO:0006281">
    <property type="term" value="P:DNA repair"/>
    <property type="evidence" value="ECO:0007669"/>
    <property type="project" value="UniProtKB-ARBA"/>
</dbReference>
<dbReference type="PANTHER" id="PTHR46609:SF8">
    <property type="entry name" value="YQAJ VIRAL RECOMBINASE DOMAIN-CONTAINING PROTEIN"/>
    <property type="match status" value="1"/>
</dbReference>
<dbReference type="PROSITE" id="PS50966">
    <property type="entry name" value="ZF_SWIM"/>
    <property type="match status" value="1"/>
</dbReference>
<protein>
    <recommendedName>
        <fullName evidence="2">SWIM-type domain-containing protein</fullName>
    </recommendedName>
</protein>
<sequence length="387" mass="44892">MECRFSVCDYFMYIKGTENSRVVYEGKEVLNAGHVILCGTTHRSEDTINVYALCLQTSALQSPPHKIDGIFYFHDKKWDIKSFICSCKGGNSGRCKHILAVLLSCTSPFRKQISLVLGQRRRAMTQQKYRPVPIAEMECIKKIVAYDVNNDIFTKIYDNLITSLPNSALALRKTGRNNVVENEVDIVEYIFEDKSIETEMLLILNHTTQSILMMELAHHQIQFVDSCCQDLYKKKFSKNVSIILRQDWARKSNRYFYPKGFSNKFTEHGLKYEEIALKVFMNTTGLSVVNCGATNTLGNVLKKIDYVQFKENTYCLKERHKYYAQVQLGMAMLNVQNCKFIIFCSFDSSMAIIDVPFNYEYIKSITFIVKEKYYKNMLHDICEIEKH</sequence>
<keyword evidence="4" id="KW-1185">Reference proteome</keyword>
<dbReference type="GO" id="GO:0008270">
    <property type="term" value="F:zinc ion binding"/>
    <property type="evidence" value="ECO:0007669"/>
    <property type="project" value="UniProtKB-KW"/>
</dbReference>
<feature type="domain" description="SWIM-type" evidence="2">
    <location>
        <begin position="70"/>
        <end position="106"/>
    </location>
</feature>
<dbReference type="PANTHER" id="PTHR46609">
    <property type="entry name" value="EXONUCLEASE, PHAGE-TYPE/RECB, C-TERMINAL DOMAIN-CONTAINING PROTEIN"/>
    <property type="match status" value="1"/>
</dbReference>